<organism evidence="6 7">
    <name type="scientific">Evansella tamaricis</name>
    <dbReference type="NCBI Taxonomy" id="2069301"/>
    <lineage>
        <taxon>Bacteria</taxon>
        <taxon>Bacillati</taxon>
        <taxon>Bacillota</taxon>
        <taxon>Bacilli</taxon>
        <taxon>Bacillales</taxon>
        <taxon>Bacillaceae</taxon>
        <taxon>Evansella</taxon>
    </lineage>
</organism>
<dbReference type="InterPro" id="IPR004474">
    <property type="entry name" value="LytR_CpsA_psr"/>
</dbReference>
<comment type="caution">
    <text evidence="6">The sequence shown here is derived from an EMBL/GenBank/DDBJ whole genome shotgun (WGS) entry which is preliminary data.</text>
</comment>
<sequence>MRQKRQQKKTKKKMKPIYRVLLLTVIVLSFAGITYAGFVGVKVYQTMNKIQDTDFVEETEETDYEIEDLDLTANKVEIEERVRNGNTVSVMIAGIDNVHGRMSGRSDVLMVAVVDLDTNESSLVSIPRDTYVEIYGTGEYDKINHAFADSVNTSVKTVENYLDIPIDHYVAINFTGFEQFIDFMGGIQLEVERSIFHNLHPDRVYLYPGVQTVNGKNALEYVRFRADNEGDFGRNRRQQQVIKEVLNQSTNLRTVTRIPDVLDILGDNVRTSMDMNTMFSMARNLNSLTGDNVESLRLVGDGMMKDGIYYVEVAKEDHQEVVAALHERMQIEYVTVKVNEDELVEKALNDY</sequence>
<dbReference type="PANTHER" id="PTHR33392:SF6">
    <property type="entry name" value="POLYISOPRENYL-TEICHOIC ACID--PEPTIDOGLYCAN TEICHOIC ACID TRANSFERASE TAGU"/>
    <property type="match status" value="1"/>
</dbReference>
<evidence type="ECO:0000256" key="2">
    <source>
        <dbReference type="ARBA" id="ARBA00022692"/>
    </source>
</evidence>
<dbReference type="InterPro" id="IPR050922">
    <property type="entry name" value="LytR/CpsA/Psr_CW_biosynth"/>
</dbReference>
<dbReference type="Pfam" id="PF03816">
    <property type="entry name" value="LytR_cpsA_psr"/>
    <property type="match status" value="1"/>
</dbReference>
<keyword evidence="4" id="KW-0472">Membrane</keyword>
<dbReference type="NCBIfam" id="TIGR00350">
    <property type="entry name" value="lytR_cpsA_psr"/>
    <property type="match status" value="1"/>
</dbReference>
<gene>
    <name evidence="6" type="ORF">KS419_17450</name>
</gene>
<keyword evidence="3" id="KW-0735">Signal-anchor</keyword>
<feature type="domain" description="Cell envelope-related transcriptional attenuator" evidence="5">
    <location>
        <begin position="105"/>
        <end position="249"/>
    </location>
</feature>
<name>A0ABS6JIN1_9BACI</name>
<dbReference type="EMBL" id="JAHQCS010000142">
    <property type="protein sequence ID" value="MBU9713517.1"/>
    <property type="molecule type" value="Genomic_DNA"/>
</dbReference>
<evidence type="ECO:0000256" key="3">
    <source>
        <dbReference type="ARBA" id="ARBA00022968"/>
    </source>
</evidence>
<accession>A0ABS6JIN1</accession>
<evidence type="ECO:0000256" key="4">
    <source>
        <dbReference type="ARBA" id="ARBA00022989"/>
    </source>
</evidence>
<dbReference type="PANTHER" id="PTHR33392">
    <property type="entry name" value="POLYISOPRENYL-TEICHOIC ACID--PEPTIDOGLYCAN TEICHOIC ACID TRANSFERASE TAGU"/>
    <property type="match status" value="1"/>
</dbReference>
<keyword evidence="4" id="KW-1133">Transmembrane helix</keyword>
<protein>
    <submittedName>
        <fullName evidence="6">LCP family protein</fullName>
    </submittedName>
</protein>
<evidence type="ECO:0000259" key="5">
    <source>
        <dbReference type="Pfam" id="PF03816"/>
    </source>
</evidence>
<keyword evidence="2" id="KW-0812">Transmembrane</keyword>
<proteinExistence type="inferred from homology"/>
<evidence type="ECO:0000313" key="7">
    <source>
        <dbReference type="Proteomes" id="UP000784880"/>
    </source>
</evidence>
<evidence type="ECO:0000313" key="6">
    <source>
        <dbReference type="EMBL" id="MBU9713517.1"/>
    </source>
</evidence>
<comment type="similarity">
    <text evidence="1">Belongs to the LytR/CpsA/Psr (LCP) family.</text>
</comment>
<dbReference type="Proteomes" id="UP000784880">
    <property type="component" value="Unassembled WGS sequence"/>
</dbReference>
<dbReference type="RefSeq" id="WP_217067672.1">
    <property type="nucleotide sequence ID" value="NZ_JAHQCS010000142.1"/>
</dbReference>
<keyword evidence="7" id="KW-1185">Reference proteome</keyword>
<evidence type="ECO:0000256" key="1">
    <source>
        <dbReference type="ARBA" id="ARBA00006068"/>
    </source>
</evidence>
<reference evidence="6 7" key="1">
    <citation type="submission" date="2021-06" db="EMBL/GenBank/DDBJ databases">
        <title>Bacillus sp. RD4P76, an endophyte from a halophyte.</title>
        <authorList>
            <person name="Sun J.-Q."/>
        </authorList>
    </citation>
    <scope>NUCLEOTIDE SEQUENCE [LARGE SCALE GENOMIC DNA]</scope>
    <source>
        <strain evidence="6 7">CGMCC 1.15917</strain>
    </source>
</reference>